<evidence type="ECO:0000256" key="1">
    <source>
        <dbReference type="SAM" id="SignalP"/>
    </source>
</evidence>
<dbReference type="PANTHER" id="PTHR14905">
    <property type="entry name" value="NG37"/>
    <property type="match status" value="1"/>
</dbReference>
<organism evidence="3 4">
    <name type="scientific">Plectus sambesii</name>
    <dbReference type="NCBI Taxonomy" id="2011161"/>
    <lineage>
        <taxon>Eukaryota</taxon>
        <taxon>Metazoa</taxon>
        <taxon>Ecdysozoa</taxon>
        <taxon>Nematoda</taxon>
        <taxon>Chromadorea</taxon>
        <taxon>Plectida</taxon>
        <taxon>Plectina</taxon>
        <taxon>Plectoidea</taxon>
        <taxon>Plectidae</taxon>
        <taxon>Plectus</taxon>
    </lineage>
</organism>
<evidence type="ECO:0000259" key="2">
    <source>
        <dbReference type="Pfam" id="PF25107"/>
    </source>
</evidence>
<name>A0A914ULA0_9BILA</name>
<dbReference type="AlphaFoldDB" id="A0A914ULA0"/>
<protein>
    <recommendedName>
        <fullName evidence="2">VWA7 N-terminal domain-containing protein</fullName>
    </recommendedName>
</protein>
<sequence length="348" mass="39232">MDRTLVLLPLLILSLVGYCNGFATTEYLATVAYPLKGTRFHDTMTKTAICKIQYDWLVRHTKLKTLKKPKTLLYESCGYMQWGVTLGKTFLVARIAMEELAKASFAPDVDPETKNDPIHHFDSDLLLNKANDRLITVRNNILKVFEDPNADYVDLRKTVGYSLHTLQDFYSHTNWIEMKKKKPNWNIARKADLGVPIAPLDMATCSDCKQDLTPEQKKDADDWANSITNQVFEALSMDFNASNVFICKDNILANGHLTSGYFSTEAKVAPKISAYKKCSHGGGFDASVQITARGGINKDTNTFLYSPHYYLHNAASDMAVRATIDYLEGLRRAIKDEQKFGRFIGMIS</sequence>
<dbReference type="PANTHER" id="PTHR14905:SF7">
    <property type="entry name" value="VON WILLEBRAND FACTOR A DOMAIN-CONTAINING PROTEIN 7"/>
    <property type="match status" value="1"/>
</dbReference>
<dbReference type="WBParaSite" id="PSAMB.scaffold1067size60377.g10990.t1">
    <property type="protein sequence ID" value="PSAMB.scaffold1067size60377.g10990.t1"/>
    <property type="gene ID" value="PSAMB.scaffold1067size60377.g10990"/>
</dbReference>
<evidence type="ECO:0000313" key="3">
    <source>
        <dbReference type="Proteomes" id="UP000887566"/>
    </source>
</evidence>
<feature type="domain" description="VWA7 N-terminal" evidence="2">
    <location>
        <begin position="247"/>
        <end position="338"/>
    </location>
</feature>
<evidence type="ECO:0000313" key="4">
    <source>
        <dbReference type="WBParaSite" id="PSAMB.scaffold1067size60377.g10990.t1"/>
    </source>
</evidence>
<dbReference type="Proteomes" id="UP000887566">
    <property type="component" value="Unplaced"/>
</dbReference>
<dbReference type="Pfam" id="PF25107">
    <property type="entry name" value="VWA7_N"/>
    <property type="match status" value="2"/>
</dbReference>
<accession>A0A914ULA0</accession>
<keyword evidence="1" id="KW-0732">Signal</keyword>
<feature type="domain" description="VWA7 N-terminal" evidence="2">
    <location>
        <begin position="95"/>
        <end position="211"/>
    </location>
</feature>
<proteinExistence type="predicted"/>
<feature type="chain" id="PRO_5037044677" description="VWA7 N-terminal domain-containing protein" evidence="1">
    <location>
        <begin position="22"/>
        <end position="348"/>
    </location>
</feature>
<dbReference type="InterPro" id="IPR056862">
    <property type="entry name" value="VWA7_N"/>
</dbReference>
<feature type="signal peptide" evidence="1">
    <location>
        <begin position="1"/>
        <end position="21"/>
    </location>
</feature>
<keyword evidence="3" id="KW-1185">Reference proteome</keyword>
<reference evidence="4" key="1">
    <citation type="submission" date="2022-11" db="UniProtKB">
        <authorList>
            <consortium name="WormBaseParasite"/>
        </authorList>
    </citation>
    <scope>IDENTIFICATION</scope>
</reference>
<dbReference type="InterPro" id="IPR052577">
    <property type="entry name" value="VWA7"/>
</dbReference>